<evidence type="ECO:0000256" key="20">
    <source>
        <dbReference type="ARBA" id="ARBA00023136"/>
    </source>
</evidence>
<dbReference type="InterPro" id="IPR001460">
    <property type="entry name" value="PCN-bd_Tpept"/>
</dbReference>
<evidence type="ECO:0000256" key="27">
    <source>
        <dbReference type="SAM" id="Phobius"/>
    </source>
</evidence>
<keyword evidence="14 27" id="KW-0812">Transmembrane</keyword>
<keyword evidence="17" id="KW-0735">Signal-anchor</keyword>
<dbReference type="Proteomes" id="UP001467690">
    <property type="component" value="Unassembled WGS sequence"/>
</dbReference>
<dbReference type="Gene3D" id="1.10.3810.10">
    <property type="entry name" value="Biosynthetic peptidoglycan transglycosylase-like"/>
    <property type="match status" value="1"/>
</dbReference>
<keyword evidence="10" id="KW-0121">Carboxypeptidase</keyword>
<comment type="caution">
    <text evidence="31">The sequence shown here is derived from an EMBL/GenBank/DDBJ whole genome shotgun (WGS) entry which is preliminary data.</text>
</comment>
<evidence type="ECO:0000256" key="4">
    <source>
        <dbReference type="ARBA" id="ARBA00007090"/>
    </source>
</evidence>
<feature type="domain" description="Glycosyl transferase family 51" evidence="29">
    <location>
        <begin position="55"/>
        <end position="230"/>
    </location>
</feature>
<keyword evidence="13" id="KW-0808">Transferase</keyword>
<comment type="similarity">
    <text evidence="5">In the N-terminal section; belongs to the glycosyltransferase 51 family.</text>
</comment>
<keyword evidence="18" id="KW-0573">Peptidoglycan synthesis</keyword>
<evidence type="ECO:0000256" key="17">
    <source>
        <dbReference type="ARBA" id="ARBA00022968"/>
    </source>
</evidence>
<evidence type="ECO:0000256" key="19">
    <source>
        <dbReference type="ARBA" id="ARBA00022989"/>
    </source>
</evidence>
<accession>A0ABV1RNI0</accession>
<comment type="catalytic activity">
    <reaction evidence="26">
        <text>[GlcNAc-(1-&gt;4)-Mur2Ac(oyl-L-Ala-gamma-D-Glu-L-Lys-D-Ala-D-Ala)](n)-di-trans,octa-cis-undecaprenyl diphosphate + beta-D-GlcNAc-(1-&gt;4)-Mur2Ac(oyl-L-Ala-gamma-D-Glu-L-Lys-D-Ala-D-Ala)-di-trans,octa-cis-undecaprenyl diphosphate = [GlcNAc-(1-&gt;4)-Mur2Ac(oyl-L-Ala-gamma-D-Glu-L-Lys-D-Ala-D-Ala)](n+1)-di-trans,octa-cis-undecaprenyl diphosphate + di-trans,octa-cis-undecaprenyl diphosphate + H(+)</text>
        <dbReference type="Rhea" id="RHEA:23708"/>
        <dbReference type="Rhea" id="RHEA-COMP:9602"/>
        <dbReference type="Rhea" id="RHEA-COMP:9603"/>
        <dbReference type="ChEBI" id="CHEBI:15378"/>
        <dbReference type="ChEBI" id="CHEBI:58405"/>
        <dbReference type="ChEBI" id="CHEBI:60033"/>
        <dbReference type="ChEBI" id="CHEBI:78435"/>
        <dbReference type="EC" id="2.4.99.28"/>
    </reaction>
</comment>
<evidence type="ECO:0000256" key="13">
    <source>
        <dbReference type="ARBA" id="ARBA00022679"/>
    </source>
</evidence>
<keyword evidence="15" id="KW-0378">Hydrolase</keyword>
<evidence type="ECO:0000256" key="26">
    <source>
        <dbReference type="ARBA" id="ARBA00049902"/>
    </source>
</evidence>
<dbReference type="InterPro" id="IPR031376">
    <property type="entry name" value="PCB_OB"/>
</dbReference>
<evidence type="ECO:0000259" key="30">
    <source>
        <dbReference type="Pfam" id="PF17092"/>
    </source>
</evidence>
<dbReference type="PANTHER" id="PTHR32282:SF27">
    <property type="entry name" value="PENICILLIN-BINDING PROTEIN 1A"/>
    <property type="match status" value="1"/>
</dbReference>
<dbReference type="InterPro" id="IPR001264">
    <property type="entry name" value="Glyco_trans_51"/>
</dbReference>
<dbReference type="SUPFAM" id="SSF56601">
    <property type="entry name" value="beta-lactamase/transpeptidase-like"/>
    <property type="match status" value="1"/>
</dbReference>
<dbReference type="NCBIfam" id="TIGR02074">
    <property type="entry name" value="PBP_1a_fam"/>
    <property type="match status" value="1"/>
</dbReference>
<comment type="catalytic activity">
    <reaction evidence="24">
        <text>Preferential cleavage: (Ac)2-L-Lys-D-Ala-|-D-Ala. Also transpeptidation of peptidyl-alanyl moieties that are N-acyl substituents of D-alanine.</text>
        <dbReference type="EC" id="3.4.16.4"/>
    </reaction>
</comment>
<sequence length="830" mass="93282">MKKFFVFLLYFFVIGAFIAGASIFGLYYHLKDELPSVDTLKDVEFQTPMKVYSSDGKLISQFGEKRRIPLSFEQIPQPLIDTLLATEDARFYAHNGVDIIGIFRAAFTVLTSGTKKQGASTITMQVARGFFLNRDKTYIRKIKEIFIALHIEQTLSKEEILTLYINKVELGYRAFGFGAAAEVYYGKSLDQLDIAQFAMLTGLLKAPTAYNPLRNPERAIFRRNTVLWRLKETGHLDEIQYQDAINKPLTAKYHGAKIELDSPYIAEMVRQEMVDKYGLEDAYTKGYQVYTTVNSDAQRAAEYALRNNLHNYDERHGYRGPVDVLWLPSEIPWSQNEIQKRLAQTSDFGFLQHAVVASIDPQQQTADIILKDNQRAVIYWDGVKWARPYIDDDSQGPAPQTIEEVIAEGQLINVRKMENGQWQLSQLPDAAAALVALNPNDGAVVSLIGGYDFRQSEFNRVTQAKRQVGSNIKPFIYSAALEHGFTLASIINDAPINQWDRRQGTVWRPQNSPPVYDGPTRMRTALAKSKNVISVRLLRAVGIDNIVNHLTKFGFSPYDLPKNESLALGSASFTPMELVSAFSAFENGGFVVEPYIIERVETPEGEIIFKAEPKIACLDCLYNDDSDKLEDIKLAQQAISEQNAFLIAEAMKSTIWGGGNWNKGTGWNGTGWRARVLKRDDIGGKTGTTNEAKDTWFSGYATNIVVTSWVGFDDPSRALGATSPNPNLGKDQVFGKEFGAQTALPAWIDYLKVVLQNEPEQTKHIPSDIVTVRIDSESGKRTNKTDHTALFEYFVSGTEPRNYVEYDPMPEILNAEKAGEVNEVELEQIF</sequence>
<keyword evidence="16" id="KW-0133">Cell shape</keyword>
<evidence type="ECO:0000256" key="24">
    <source>
        <dbReference type="ARBA" id="ARBA00034000"/>
    </source>
</evidence>
<evidence type="ECO:0000256" key="10">
    <source>
        <dbReference type="ARBA" id="ARBA00022645"/>
    </source>
</evidence>
<keyword evidence="9" id="KW-0997">Cell inner membrane</keyword>
<comment type="similarity">
    <text evidence="4">In the C-terminal section; belongs to the transpeptidase family.</text>
</comment>
<evidence type="ECO:0000256" key="16">
    <source>
        <dbReference type="ARBA" id="ARBA00022960"/>
    </source>
</evidence>
<feature type="domain" description="Penicillin-binding protein OB-like" evidence="30">
    <location>
        <begin position="318"/>
        <end position="429"/>
    </location>
</feature>
<gene>
    <name evidence="31" type="ORF">ABS311_20585</name>
</gene>
<evidence type="ECO:0000256" key="9">
    <source>
        <dbReference type="ARBA" id="ARBA00022519"/>
    </source>
</evidence>
<protein>
    <recommendedName>
        <fullName evidence="7">Penicillin-binding protein 1A</fullName>
        <ecNumber evidence="25">2.4.99.28</ecNumber>
        <ecNumber evidence="6">3.4.16.4</ecNumber>
    </recommendedName>
</protein>
<evidence type="ECO:0000256" key="23">
    <source>
        <dbReference type="ARBA" id="ARBA00023316"/>
    </source>
</evidence>
<evidence type="ECO:0000256" key="6">
    <source>
        <dbReference type="ARBA" id="ARBA00012448"/>
    </source>
</evidence>
<keyword evidence="23" id="KW-0961">Cell wall biogenesis/degradation</keyword>
<keyword evidence="20 27" id="KW-0472">Membrane</keyword>
<keyword evidence="8" id="KW-1003">Cell membrane</keyword>
<dbReference type="Pfam" id="PF00905">
    <property type="entry name" value="Transpeptidase"/>
    <property type="match status" value="1"/>
</dbReference>
<evidence type="ECO:0000256" key="11">
    <source>
        <dbReference type="ARBA" id="ARBA00022670"/>
    </source>
</evidence>
<comment type="subcellular location">
    <subcellularLocation>
        <location evidence="2">Cell inner membrane</location>
        <topology evidence="2">Single-pass type II membrane protein</topology>
    </subcellularLocation>
</comment>
<evidence type="ECO:0000256" key="1">
    <source>
        <dbReference type="ARBA" id="ARBA00002624"/>
    </source>
</evidence>
<keyword evidence="21" id="KW-0046">Antibiotic resistance</keyword>
<name>A0ABV1RNI0_9ALTE</name>
<dbReference type="EC" id="2.4.99.28" evidence="25"/>
<evidence type="ECO:0000259" key="28">
    <source>
        <dbReference type="Pfam" id="PF00905"/>
    </source>
</evidence>
<dbReference type="InterPro" id="IPR023346">
    <property type="entry name" value="Lysozyme-like_dom_sf"/>
</dbReference>
<evidence type="ECO:0000256" key="18">
    <source>
        <dbReference type="ARBA" id="ARBA00022984"/>
    </source>
</evidence>
<evidence type="ECO:0000256" key="25">
    <source>
        <dbReference type="ARBA" id="ARBA00044770"/>
    </source>
</evidence>
<dbReference type="PANTHER" id="PTHR32282">
    <property type="entry name" value="BINDING PROTEIN TRANSPEPTIDASE, PUTATIVE-RELATED"/>
    <property type="match status" value="1"/>
</dbReference>
<dbReference type="Gene3D" id="3.40.710.10">
    <property type="entry name" value="DD-peptidase/beta-lactamase superfamily"/>
    <property type="match status" value="2"/>
</dbReference>
<comment type="pathway">
    <text evidence="3">Cell wall biogenesis; peptidoglycan biosynthesis.</text>
</comment>
<evidence type="ECO:0000256" key="3">
    <source>
        <dbReference type="ARBA" id="ARBA00004752"/>
    </source>
</evidence>
<keyword evidence="11" id="KW-0645">Protease</keyword>
<dbReference type="Pfam" id="PF00912">
    <property type="entry name" value="Transgly"/>
    <property type="match status" value="1"/>
</dbReference>
<evidence type="ECO:0000256" key="7">
    <source>
        <dbReference type="ARBA" id="ARBA00018638"/>
    </source>
</evidence>
<evidence type="ECO:0000256" key="14">
    <source>
        <dbReference type="ARBA" id="ARBA00022692"/>
    </source>
</evidence>
<dbReference type="SUPFAM" id="SSF53955">
    <property type="entry name" value="Lysozyme-like"/>
    <property type="match status" value="1"/>
</dbReference>
<evidence type="ECO:0000256" key="8">
    <source>
        <dbReference type="ARBA" id="ARBA00022475"/>
    </source>
</evidence>
<dbReference type="Pfam" id="PF17092">
    <property type="entry name" value="PCB_OB"/>
    <property type="match status" value="1"/>
</dbReference>
<evidence type="ECO:0000256" key="21">
    <source>
        <dbReference type="ARBA" id="ARBA00023251"/>
    </source>
</evidence>
<proteinExistence type="inferred from homology"/>
<feature type="transmembrane region" description="Helical" evidence="27">
    <location>
        <begin position="7"/>
        <end position="30"/>
    </location>
</feature>
<evidence type="ECO:0000256" key="15">
    <source>
        <dbReference type="ARBA" id="ARBA00022801"/>
    </source>
</evidence>
<keyword evidence="22" id="KW-0511">Multifunctional enzyme</keyword>
<evidence type="ECO:0000256" key="22">
    <source>
        <dbReference type="ARBA" id="ARBA00023268"/>
    </source>
</evidence>
<organism evidence="31 32">
    <name type="scientific">Catenovulum sediminis</name>
    <dbReference type="NCBI Taxonomy" id="1740262"/>
    <lineage>
        <taxon>Bacteria</taxon>
        <taxon>Pseudomonadati</taxon>
        <taxon>Pseudomonadota</taxon>
        <taxon>Gammaproteobacteria</taxon>
        <taxon>Alteromonadales</taxon>
        <taxon>Alteromonadaceae</taxon>
        <taxon>Catenovulum</taxon>
    </lineage>
</organism>
<evidence type="ECO:0000256" key="5">
    <source>
        <dbReference type="ARBA" id="ARBA00007739"/>
    </source>
</evidence>
<dbReference type="EC" id="3.4.16.4" evidence="6"/>
<dbReference type="InterPro" id="IPR036950">
    <property type="entry name" value="PBP_transglycosylase"/>
</dbReference>
<keyword evidence="19 27" id="KW-1133">Transmembrane helix</keyword>
<evidence type="ECO:0000256" key="12">
    <source>
        <dbReference type="ARBA" id="ARBA00022676"/>
    </source>
</evidence>
<dbReference type="InterPro" id="IPR050396">
    <property type="entry name" value="Glycosyltr_51/Transpeptidase"/>
</dbReference>
<keyword evidence="32" id="KW-1185">Reference proteome</keyword>
<evidence type="ECO:0000259" key="29">
    <source>
        <dbReference type="Pfam" id="PF00912"/>
    </source>
</evidence>
<feature type="domain" description="Penicillin-binding protein transpeptidase" evidence="28">
    <location>
        <begin position="433"/>
        <end position="716"/>
    </location>
</feature>
<dbReference type="EMBL" id="JBELOE010000287">
    <property type="protein sequence ID" value="MER2494277.1"/>
    <property type="molecule type" value="Genomic_DNA"/>
</dbReference>
<evidence type="ECO:0000313" key="32">
    <source>
        <dbReference type="Proteomes" id="UP001467690"/>
    </source>
</evidence>
<evidence type="ECO:0000256" key="2">
    <source>
        <dbReference type="ARBA" id="ARBA00004249"/>
    </source>
</evidence>
<dbReference type="InterPro" id="IPR012338">
    <property type="entry name" value="Beta-lactam/transpept-like"/>
</dbReference>
<reference evidence="31 32" key="1">
    <citation type="submission" date="2024-06" db="EMBL/GenBank/DDBJ databases">
        <authorList>
            <person name="Chen R.Y."/>
        </authorList>
    </citation>
    <scope>NUCLEOTIDE SEQUENCE [LARGE SCALE GENOMIC DNA]</scope>
    <source>
        <strain evidence="31 32">D2</strain>
    </source>
</reference>
<comment type="function">
    <text evidence="1">Cell wall formation. Synthesis of cross-linked peptidoglycan from the lipid intermediates. The enzyme has a penicillin-insensitive transglycosylase N-terminal domain (formation of linear glycan strands) and a penicillin-sensitive transpeptidase C-terminal domain (cross-linking of the peptide subunits).</text>
</comment>
<keyword evidence="12" id="KW-0328">Glycosyltransferase</keyword>
<evidence type="ECO:0000313" key="31">
    <source>
        <dbReference type="EMBL" id="MER2494277.1"/>
    </source>
</evidence>